<dbReference type="RefSeq" id="WP_301220602.1">
    <property type="nucleotide sequence ID" value="NZ_JAROCB010000005.1"/>
</dbReference>
<feature type="transmembrane region" description="Helical" evidence="7">
    <location>
        <begin position="57"/>
        <end position="77"/>
    </location>
</feature>
<organism evidence="8 9">
    <name type="scientific">Leifsonia virtsii</name>
    <dbReference type="NCBI Taxonomy" id="3035915"/>
    <lineage>
        <taxon>Bacteria</taxon>
        <taxon>Bacillati</taxon>
        <taxon>Actinomycetota</taxon>
        <taxon>Actinomycetes</taxon>
        <taxon>Micrococcales</taxon>
        <taxon>Microbacteriaceae</taxon>
        <taxon>Leifsonia</taxon>
    </lineage>
</organism>
<evidence type="ECO:0000313" key="9">
    <source>
        <dbReference type="Proteomes" id="UP001174210"/>
    </source>
</evidence>
<dbReference type="PANTHER" id="PTHR33452">
    <property type="entry name" value="OXIDOREDUCTASE CATD-RELATED"/>
    <property type="match status" value="1"/>
</dbReference>
<comment type="similarity">
    <text evidence="2">Belongs to the DoxX family.</text>
</comment>
<keyword evidence="3" id="KW-1003">Cell membrane</keyword>
<feature type="transmembrane region" description="Helical" evidence="7">
    <location>
        <begin position="112"/>
        <end position="131"/>
    </location>
</feature>
<keyword evidence="6 7" id="KW-0472">Membrane</keyword>
<dbReference type="PANTHER" id="PTHR33452:SF1">
    <property type="entry name" value="INNER MEMBRANE PROTEIN YPHA-RELATED"/>
    <property type="match status" value="1"/>
</dbReference>
<feature type="transmembrane region" description="Helical" evidence="7">
    <location>
        <begin position="84"/>
        <end position="106"/>
    </location>
</feature>
<evidence type="ECO:0000256" key="1">
    <source>
        <dbReference type="ARBA" id="ARBA00004651"/>
    </source>
</evidence>
<evidence type="ECO:0000256" key="3">
    <source>
        <dbReference type="ARBA" id="ARBA00022475"/>
    </source>
</evidence>
<sequence length="146" mass="14555">MSQRAASRPSTRDLGLLVLRIAVGGTLIAHGLQKLFVYTLPGVTQSFAGMGVPAAEIVAPAVATIELLGGALIVAGVSTRIAGLFAAAAMLGAVFTAHLSAGFFAADGGFELPLLLACAAVALALTGPGRLSLHTALLRGRVPLAA</sequence>
<keyword evidence="4 7" id="KW-0812">Transmembrane</keyword>
<evidence type="ECO:0000256" key="6">
    <source>
        <dbReference type="ARBA" id="ARBA00023136"/>
    </source>
</evidence>
<evidence type="ECO:0000256" key="4">
    <source>
        <dbReference type="ARBA" id="ARBA00022692"/>
    </source>
</evidence>
<evidence type="ECO:0000313" key="8">
    <source>
        <dbReference type="EMBL" id="MDN4599260.1"/>
    </source>
</evidence>
<reference evidence="8" key="1">
    <citation type="submission" date="2023-03" db="EMBL/GenBank/DDBJ databases">
        <title>MT1 and MT2 Draft Genomes of Novel Species.</title>
        <authorList>
            <person name="Venkateswaran K."/>
        </authorList>
    </citation>
    <scope>NUCLEOTIDE SEQUENCE</scope>
    <source>
        <strain evidence="8">F6_8S_P_1A</strain>
    </source>
</reference>
<dbReference type="Proteomes" id="UP001174210">
    <property type="component" value="Unassembled WGS sequence"/>
</dbReference>
<feature type="transmembrane region" description="Helical" evidence="7">
    <location>
        <begin position="14"/>
        <end position="37"/>
    </location>
</feature>
<comment type="caution">
    <text evidence="8">The sequence shown here is derived from an EMBL/GenBank/DDBJ whole genome shotgun (WGS) entry which is preliminary data.</text>
</comment>
<accession>A0ABT8J2F3</accession>
<proteinExistence type="inferred from homology"/>
<evidence type="ECO:0000256" key="7">
    <source>
        <dbReference type="SAM" id="Phobius"/>
    </source>
</evidence>
<name>A0ABT8J2F3_9MICO</name>
<dbReference type="InterPro" id="IPR032808">
    <property type="entry name" value="DoxX"/>
</dbReference>
<gene>
    <name evidence="8" type="ORF">P5G59_19065</name>
</gene>
<comment type="subcellular location">
    <subcellularLocation>
        <location evidence="1">Cell membrane</location>
        <topology evidence="1">Multi-pass membrane protein</topology>
    </subcellularLocation>
</comment>
<dbReference type="InterPro" id="IPR051907">
    <property type="entry name" value="DoxX-like_oxidoreductase"/>
</dbReference>
<keyword evidence="5 7" id="KW-1133">Transmembrane helix</keyword>
<evidence type="ECO:0000256" key="5">
    <source>
        <dbReference type="ARBA" id="ARBA00022989"/>
    </source>
</evidence>
<keyword evidence="9" id="KW-1185">Reference proteome</keyword>
<dbReference type="EMBL" id="JAROCB010000005">
    <property type="protein sequence ID" value="MDN4599260.1"/>
    <property type="molecule type" value="Genomic_DNA"/>
</dbReference>
<evidence type="ECO:0000256" key="2">
    <source>
        <dbReference type="ARBA" id="ARBA00006679"/>
    </source>
</evidence>
<dbReference type="Pfam" id="PF07681">
    <property type="entry name" value="DoxX"/>
    <property type="match status" value="1"/>
</dbReference>
<protein>
    <submittedName>
        <fullName evidence="8">DoxX family protein</fullName>
    </submittedName>
</protein>